<gene>
    <name evidence="2" type="ORF">FOB51_04450</name>
</gene>
<feature type="domain" description="HNH nuclease" evidence="1">
    <location>
        <begin position="54"/>
        <end position="105"/>
    </location>
</feature>
<sequence length="118" mass="12881">MPTRAPRICSCGKVVASGAACPCQAKRAAERKAAFDKKRPNSSQRGYGGSWERQAKAFLAKPGNARCARCGAPAVVVMHIKSIRSRPDLRMDPANWRPGCQSCNAIEAARERKARQRN</sequence>
<reference evidence="2 3" key="1">
    <citation type="submission" date="2019-09" db="EMBL/GenBank/DDBJ databases">
        <title>FDA dAtabase for Regulatory Grade micrObial Sequences (FDA-ARGOS): Supporting development and validation of Infectious Disease Dx tests.</title>
        <authorList>
            <person name="Sciortino C."/>
            <person name="Tallon L."/>
            <person name="Sadzewicz L."/>
            <person name="Vavikolanu K."/>
            <person name="Mehta A."/>
            <person name="Aluvathingal J."/>
            <person name="Nadendla S."/>
            <person name="Nandy P."/>
            <person name="Geyer C."/>
            <person name="Yan Y."/>
            <person name="Sichtig H."/>
        </authorList>
    </citation>
    <scope>NUCLEOTIDE SEQUENCE [LARGE SCALE GENOMIC DNA]</scope>
    <source>
        <strain evidence="2 3">FDAARGOS_643</strain>
    </source>
</reference>
<dbReference type="AlphaFoldDB" id="A0A5P2QMW7"/>
<dbReference type="InterPro" id="IPR003615">
    <property type="entry name" value="HNH_nuc"/>
</dbReference>
<dbReference type="EMBL" id="CP044081">
    <property type="protein sequence ID" value="QEU07334.1"/>
    <property type="molecule type" value="Genomic_DNA"/>
</dbReference>
<dbReference type="SMART" id="SM00507">
    <property type="entry name" value="HNHc"/>
    <property type="match status" value="1"/>
</dbReference>
<name>A0A5P2QMW7_9RHOB</name>
<keyword evidence="2" id="KW-0378">Hydrolase</keyword>
<dbReference type="GO" id="GO:0004519">
    <property type="term" value="F:endonuclease activity"/>
    <property type="evidence" value="ECO:0007669"/>
    <property type="project" value="UniProtKB-KW"/>
</dbReference>
<evidence type="ECO:0000313" key="3">
    <source>
        <dbReference type="Proteomes" id="UP000324507"/>
    </source>
</evidence>
<evidence type="ECO:0000259" key="1">
    <source>
        <dbReference type="SMART" id="SM00507"/>
    </source>
</evidence>
<dbReference type="Proteomes" id="UP000324507">
    <property type="component" value="Chromosome"/>
</dbReference>
<accession>A0A5P2QMW7</accession>
<organism evidence="2 3">
    <name type="scientific">Paracoccus yeei</name>
    <dbReference type="NCBI Taxonomy" id="147645"/>
    <lineage>
        <taxon>Bacteria</taxon>
        <taxon>Pseudomonadati</taxon>
        <taxon>Pseudomonadota</taxon>
        <taxon>Alphaproteobacteria</taxon>
        <taxon>Rhodobacterales</taxon>
        <taxon>Paracoccaceae</taxon>
        <taxon>Paracoccus</taxon>
    </lineage>
</organism>
<keyword evidence="2" id="KW-0255">Endonuclease</keyword>
<keyword evidence="2" id="KW-0540">Nuclease</keyword>
<dbReference type="RefSeq" id="WP_150349840.1">
    <property type="nucleotide sequence ID" value="NZ_CP038095.1"/>
</dbReference>
<protein>
    <submittedName>
        <fullName evidence="2">Endonuclease</fullName>
    </submittedName>
</protein>
<proteinExistence type="predicted"/>
<evidence type="ECO:0000313" key="2">
    <source>
        <dbReference type="EMBL" id="QEU07334.1"/>
    </source>
</evidence>